<evidence type="ECO:0000313" key="2">
    <source>
        <dbReference type="Proteomes" id="UP001455088"/>
    </source>
</evidence>
<organism evidence="1 2">
    <name type="scientific">Stenotrophomonas bentonitica</name>
    <dbReference type="NCBI Taxonomy" id="1450134"/>
    <lineage>
        <taxon>Bacteria</taxon>
        <taxon>Pseudomonadati</taxon>
        <taxon>Pseudomonadota</taxon>
        <taxon>Gammaproteobacteria</taxon>
        <taxon>Lysobacterales</taxon>
        <taxon>Lysobacteraceae</taxon>
        <taxon>Stenotrophomonas</taxon>
    </lineage>
</organism>
<name>A0ABU9JRD9_9GAMM</name>
<protein>
    <submittedName>
        <fullName evidence="1">Uncharacterized protein</fullName>
    </submittedName>
</protein>
<dbReference type="EMBL" id="JBBYHY010000011">
    <property type="protein sequence ID" value="MEL3955422.1"/>
    <property type="molecule type" value="Genomic_DNA"/>
</dbReference>
<accession>A0ABU9JRD9</accession>
<comment type="caution">
    <text evidence="1">The sequence shown here is derived from an EMBL/GenBank/DDBJ whole genome shotgun (WGS) entry which is preliminary data.</text>
</comment>
<dbReference type="RefSeq" id="WP_341987689.1">
    <property type="nucleotide sequence ID" value="NZ_JBBYHY010000011.1"/>
</dbReference>
<proteinExistence type="predicted"/>
<sequence>MEKKGTTPVRSEKNELRYQSYHWRGHADYSLEVFGDSLKKSQGWKNDLDGLDAVHYYLMQKHHWLPSVVRAMSLEDLRFALTEEMQGWKLPKDAGGRSGK</sequence>
<reference evidence="1 2" key="1">
    <citation type="submission" date="2024-04" db="EMBL/GenBank/DDBJ databases">
        <title>Bacterial endophytes with biocontrol capabilities against important plant pathogens.</title>
        <authorList>
            <person name="Alayande K.A."/>
        </authorList>
    </citation>
    <scope>NUCLEOTIDE SEQUENCE [LARGE SCALE GENOMIC DNA]</scope>
    <source>
        <strain evidence="1 2">KV22</strain>
    </source>
</reference>
<evidence type="ECO:0000313" key="1">
    <source>
        <dbReference type="EMBL" id="MEL3955422.1"/>
    </source>
</evidence>
<keyword evidence="2" id="KW-1185">Reference proteome</keyword>
<dbReference type="Proteomes" id="UP001455088">
    <property type="component" value="Unassembled WGS sequence"/>
</dbReference>
<gene>
    <name evidence="1" type="ORF">AAE039_17835</name>
</gene>